<evidence type="ECO:0000313" key="1">
    <source>
        <dbReference type="EMBL" id="OMH86343.1"/>
    </source>
</evidence>
<keyword evidence="2" id="KW-1185">Reference proteome</keyword>
<accession>A0A1R1PZF6</accession>
<reference evidence="2" key="1">
    <citation type="submission" date="2017-01" db="EMBL/GenBank/DDBJ databases">
        <authorList>
            <person name="Wang Y."/>
            <person name="White M."/>
            <person name="Kvist S."/>
            <person name="Moncalvo J.-M."/>
        </authorList>
    </citation>
    <scope>NUCLEOTIDE SEQUENCE [LARGE SCALE GENOMIC DNA]</scope>
    <source>
        <strain evidence="2">COL-18-3</strain>
    </source>
</reference>
<name>A0A1R1PZF6_ZANCU</name>
<dbReference type="EMBL" id="LSSK01000008">
    <property type="protein sequence ID" value="OMH86343.1"/>
    <property type="molecule type" value="Genomic_DNA"/>
</dbReference>
<proteinExistence type="predicted"/>
<organism evidence="1 2">
    <name type="scientific">Zancudomyces culisetae</name>
    <name type="common">Gut fungus</name>
    <name type="synonym">Smittium culisetae</name>
    <dbReference type="NCBI Taxonomy" id="1213189"/>
    <lineage>
        <taxon>Eukaryota</taxon>
        <taxon>Fungi</taxon>
        <taxon>Fungi incertae sedis</taxon>
        <taxon>Zoopagomycota</taxon>
        <taxon>Kickxellomycotina</taxon>
        <taxon>Harpellomycetes</taxon>
        <taxon>Harpellales</taxon>
        <taxon>Legeriomycetaceae</taxon>
        <taxon>Zancudomyces</taxon>
    </lineage>
</organism>
<sequence length="112" mass="13044">MKVWINEPNKIFPPIKSGKISSDDEAKLDDFLNKSHQTQGIYDGAGEVSFEIFRELIPKRADKDSQLTELVKVSRDNKGTNADNTYPSFYFILFYLCRLKKSAQFKKKREYL</sequence>
<protein>
    <submittedName>
        <fullName evidence="1">Uncharacterized protein</fullName>
    </submittedName>
</protein>
<gene>
    <name evidence="1" type="ORF">AX774_g101</name>
</gene>
<comment type="caution">
    <text evidence="1">The sequence shown here is derived from an EMBL/GenBank/DDBJ whole genome shotgun (WGS) entry which is preliminary data.</text>
</comment>
<dbReference type="AlphaFoldDB" id="A0A1R1PZF6"/>
<evidence type="ECO:0000313" key="2">
    <source>
        <dbReference type="Proteomes" id="UP000188320"/>
    </source>
</evidence>
<dbReference type="Proteomes" id="UP000188320">
    <property type="component" value="Unassembled WGS sequence"/>
</dbReference>